<dbReference type="PROSITE" id="PS50879">
    <property type="entry name" value="RNASE_H_1"/>
    <property type="match status" value="1"/>
</dbReference>
<dbReference type="GO" id="GO:0004523">
    <property type="term" value="F:RNA-DNA hybrid ribonuclease activity"/>
    <property type="evidence" value="ECO:0007669"/>
    <property type="project" value="InterPro"/>
</dbReference>
<dbReference type="Proteomes" id="UP000265520">
    <property type="component" value="Unassembled WGS sequence"/>
</dbReference>
<dbReference type="SUPFAM" id="SSF53098">
    <property type="entry name" value="Ribonuclease H-like"/>
    <property type="match status" value="1"/>
</dbReference>
<name>A0A392MEL3_9FABA</name>
<keyword evidence="3" id="KW-1185">Reference proteome</keyword>
<dbReference type="InterPro" id="IPR002156">
    <property type="entry name" value="RNaseH_domain"/>
</dbReference>
<accession>A0A392MEL3</accession>
<evidence type="ECO:0000313" key="3">
    <source>
        <dbReference type="Proteomes" id="UP000265520"/>
    </source>
</evidence>
<dbReference type="EMBL" id="LXQA010008725">
    <property type="protein sequence ID" value="MCH85545.1"/>
    <property type="molecule type" value="Genomic_DNA"/>
</dbReference>
<dbReference type="InterPro" id="IPR044730">
    <property type="entry name" value="RNase_H-like_dom_plant"/>
</dbReference>
<dbReference type="Gene3D" id="3.30.420.10">
    <property type="entry name" value="Ribonuclease H-like superfamily/Ribonuclease H"/>
    <property type="match status" value="1"/>
</dbReference>
<dbReference type="AlphaFoldDB" id="A0A392MEL3"/>
<comment type="caution">
    <text evidence="2">The sequence shown here is derived from an EMBL/GenBank/DDBJ whole genome shotgun (WGS) entry which is preliminary data.</text>
</comment>
<dbReference type="Pfam" id="PF13456">
    <property type="entry name" value="RVT_3"/>
    <property type="match status" value="1"/>
</dbReference>
<proteinExistence type="predicted"/>
<dbReference type="InterPro" id="IPR036397">
    <property type="entry name" value="RNaseH_sf"/>
</dbReference>
<feature type="domain" description="RNase H type-1" evidence="1">
    <location>
        <begin position="55"/>
        <end position="115"/>
    </location>
</feature>
<dbReference type="GO" id="GO:0003676">
    <property type="term" value="F:nucleic acid binding"/>
    <property type="evidence" value="ECO:0007669"/>
    <property type="project" value="InterPro"/>
</dbReference>
<sequence length="115" mass="13006">MWRNKELHDDTYQRPLQPVQQILRNLNDYYAANVFNRSIMGRGWETRLICWKPPIDGRVKLNTDGARKVGGSAGCGGLIRGSDGQWRGGFAKYVGNCSAYVAELWGVLEGLRYAR</sequence>
<evidence type="ECO:0000259" key="1">
    <source>
        <dbReference type="PROSITE" id="PS50879"/>
    </source>
</evidence>
<reference evidence="2 3" key="1">
    <citation type="journal article" date="2018" name="Front. Plant Sci.">
        <title>Red Clover (Trifolium pratense) and Zigzag Clover (T. medium) - A Picture of Genomic Similarities and Differences.</title>
        <authorList>
            <person name="Dluhosova J."/>
            <person name="Istvanek J."/>
            <person name="Nedelnik J."/>
            <person name="Repkova J."/>
        </authorList>
    </citation>
    <scope>NUCLEOTIDE SEQUENCE [LARGE SCALE GENOMIC DNA]</scope>
    <source>
        <strain evidence="3">cv. 10/8</strain>
        <tissue evidence="2">Leaf</tissue>
    </source>
</reference>
<dbReference type="PANTHER" id="PTHR47723:SF19">
    <property type="entry name" value="POLYNUCLEOTIDYL TRANSFERASE, RIBONUCLEASE H-LIKE SUPERFAMILY PROTEIN"/>
    <property type="match status" value="1"/>
</dbReference>
<gene>
    <name evidence="2" type="ORF">A2U01_0006392</name>
</gene>
<protein>
    <submittedName>
        <fullName evidence="2">Ribonuclease H protein</fullName>
    </submittedName>
</protein>
<organism evidence="2 3">
    <name type="scientific">Trifolium medium</name>
    <dbReference type="NCBI Taxonomy" id="97028"/>
    <lineage>
        <taxon>Eukaryota</taxon>
        <taxon>Viridiplantae</taxon>
        <taxon>Streptophyta</taxon>
        <taxon>Embryophyta</taxon>
        <taxon>Tracheophyta</taxon>
        <taxon>Spermatophyta</taxon>
        <taxon>Magnoliopsida</taxon>
        <taxon>eudicotyledons</taxon>
        <taxon>Gunneridae</taxon>
        <taxon>Pentapetalae</taxon>
        <taxon>rosids</taxon>
        <taxon>fabids</taxon>
        <taxon>Fabales</taxon>
        <taxon>Fabaceae</taxon>
        <taxon>Papilionoideae</taxon>
        <taxon>50 kb inversion clade</taxon>
        <taxon>NPAAA clade</taxon>
        <taxon>Hologalegina</taxon>
        <taxon>IRL clade</taxon>
        <taxon>Trifolieae</taxon>
        <taxon>Trifolium</taxon>
    </lineage>
</organism>
<evidence type="ECO:0000313" key="2">
    <source>
        <dbReference type="EMBL" id="MCH85545.1"/>
    </source>
</evidence>
<dbReference type="PANTHER" id="PTHR47723">
    <property type="entry name" value="OS05G0353850 PROTEIN"/>
    <property type="match status" value="1"/>
</dbReference>
<dbReference type="InterPro" id="IPR053151">
    <property type="entry name" value="RNase_H-like"/>
</dbReference>
<dbReference type="InterPro" id="IPR012337">
    <property type="entry name" value="RNaseH-like_sf"/>
</dbReference>
<dbReference type="CDD" id="cd06222">
    <property type="entry name" value="RNase_H_like"/>
    <property type="match status" value="1"/>
</dbReference>